<accession>A0ABT1WNX2</accession>
<gene>
    <name evidence="2" type="ORF">NPA36_04820</name>
</gene>
<evidence type="ECO:0000259" key="1">
    <source>
        <dbReference type="PROSITE" id="PS51186"/>
    </source>
</evidence>
<name>A0ABT1WNX2_9LACT</name>
<protein>
    <submittedName>
        <fullName evidence="2">GNAT family N-acetyltransferase</fullName>
        <ecNumber evidence="2">2.3.1.-</ecNumber>
    </submittedName>
</protein>
<dbReference type="GO" id="GO:0016746">
    <property type="term" value="F:acyltransferase activity"/>
    <property type="evidence" value="ECO:0007669"/>
    <property type="project" value="UniProtKB-KW"/>
</dbReference>
<feature type="domain" description="N-acetyltransferase" evidence="1">
    <location>
        <begin position="3"/>
        <end position="125"/>
    </location>
</feature>
<comment type="caution">
    <text evidence="2">The sequence shown here is derived from an EMBL/GenBank/DDBJ whole genome shotgun (WGS) entry which is preliminary data.</text>
</comment>
<reference evidence="2" key="3">
    <citation type="journal article" date="2023" name="Microbiol. Resour. Announc.">
        <title>Draft Genome Sequence of Granulicatella sp. Strain S8, Isolated from a Marine Fish, Seriola quinqueradiata.</title>
        <authorList>
            <person name="Lee M."/>
            <person name="Farooq A."/>
            <person name="Jeong J.B."/>
            <person name="Jung M.Y."/>
        </authorList>
    </citation>
    <scope>NUCLEOTIDE SEQUENCE</scope>
    <source>
        <strain evidence="2">S8</strain>
    </source>
</reference>
<evidence type="ECO:0000313" key="2">
    <source>
        <dbReference type="EMBL" id="MCQ9209868.1"/>
    </source>
</evidence>
<reference evidence="2" key="2">
    <citation type="journal article" date="2023" name="Curr. Microbiol.">
        <title>Granulicatella seriolae sp. nov., a Novel Facultative Anaerobe Isolated from Yellowtail Marine Fish.</title>
        <authorList>
            <person name="Lee M."/>
            <person name="Choi Y.J."/>
            <person name="Farooq A."/>
            <person name="Jeong J.B."/>
            <person name="Jung M.Y."/>
        </authorList>
    </citation>
    <scope>NUCLEOTIDE SEQUENCE</scope>
    <source>
        <strain evidence="2">S8</strain>
    </source>
</reference>
<keyword evidence="2" id="KW-0808">Transferase</keyword>
<dbReference type="EMBL" id="JANHNZ010000003">
    <property type="protein sequence ID" value="MCQ9209868.1"/>
    <property type="molecule type" value="Genomic_DNA"/>
</dbReference>
<dbReference type="SUPFAM" id="SSF55729">
    <property type="entry name" value="Acyl-CoA N-acyltransferases (Nat)"/>
    <property type="match status" value="1"/>
</dbReference>
<dbReference type="InterPro" id="IPR016181">
    <property type="entry name" value="Acyl_CoA_acyltransferase"/>
</dbReference>
<dbReference type="EC" id="2.3.1.-" evidence="2"/>
<dbReference type="RefSeq" id="WP_256944975.1">
    <property type="nucleotide sequence ID" value="NZ_JANHNZ010000003.1"/>
</dbReference>
<proteinExistence type="predicted"/>
<reference evidence="2" key="1">
    <citation type="submission" date="2022-07" db="EMBL/GenBank/DDBJ databases">
        <authorList>
            <person name="Jung M.-Y."/>
            <person name="Lee M."/>
        </authorList>
    </citation>
    <scope>NUCLEOTIDE SEQUENCE</scope>
    <source>
        <strain evidence="2">S8</strain>
    </source>
</reference>
<dbReference type="Gene3D" id="3.40.630.30">
    <property type="match status" value="1"/>
</dbReference>
<sequence>MLVNYTSTYQKIAMGLLSFVPELKEIDHLTEQMNWYESQESQKLLLWKDEDTDNFIGLIGLEVNDKNILIRHLVISPSFRGEKLVFELLNQLEAEYPDSVFTGTIETSLILAKWNQEKLKENERE</sequence>
<keyword evidence="2" id="KW-0012">Acyltransferase</keyword>
<dbReference type="Pfam" id="PF00583">
    <property type="entry name" value="Acetyltransf_1"/>
    <property type="match status" value="1"/>
</dbReference>
<dbReference type="InterPro" id="IPR000182">
    <property type="entry name" value="GNAT_dom"/>
</dbReference>
<dbReference type="PROSITE" id="PS51186">
    <property type="entry name" value="GNAT"/>
    <property type="match status" value="1"/>
</dbReference>
<dbReference type="Proteomes" id="UP001059480">
    <property type="component" value="Unassembled WGS sequence"/>
</dbReference>
<evidence type="ECO:0000313" key="3">
    <source>
        <dbReference type="Proteomes" id="UP001059480"/>
    </source>
</evidence>
<keyword evidence="3" id="KW-1185">Reference proteome</keyword>
<organism evidence="2 3">
    <name type="scientific">Granulicatella seriolae</name>
    <dbReference type="NCBI Taxonomy" id="2967226"/>
    <lineage>
        <taxon>Bacteria</taxon>
        <taxon>Bacillati</taxon>
        <taxon>Bacillota</taxon>
        <taxon>Bacilli</taxon>
        <taxon>Lactobacillales</taxon>
        <taxon>Carnobacteriaceae</taxon>
        <taxon>Granulicatella</taxon>
    </lineage>
</organism>